<dbReference type="RefSeq" id="WP_344347321.1">
    <property type="nucleotide sequence ID" value="NZ_BAAASM010000009.1"/>
</dbReference>
<reference evidence="2" key="1">
    <citation type="journal article" date="2019" name="Int. J. Syst. Evol. Microbiol.">
        <title>The Global Catalogue of Microorganisms (GCM) 10K type strain sequencing project: providing services to taxonomists for standard genome sequencing and annotation.</title>
        <authorList>
            <consortium name="The Broad Institute Genomics Platform"/>
            <consortium name="The Broad Institute Genome Sequencing Center for Infectious Disease"/>
            <person name="Wu L."/>
            <person name="Ma J."/>
        </authorList>
    </citation>
    <scope>NUCLEOTIDE SEQUENCE [LARGE SCALE GENOMIC DNA]</scope>
    <source>
        <strain evidence="2">KCTC 5701</strain>
    </source>
</reference>
<name>A0ABW0W8W8_STRNO</name>
<evidence type="ECO:0000313" key="1">
    <source>
        <dbReference type="EMBL" id="MFC5654547.1"/>
    </source>
</evidence>
<protein>
    <submittedName>
        <fullName evidence="1">Uncharacterized protein</fullName>
    </submittedName>
</protein>
<dbReference type="Proteomes" id="UP001596065">
    <property type="component" value="Unassembled WGS sequence"/>
</dbReference>
<keyword evidence="2" id="KW-1185">Reference proteome</keyword>
<dbReference type="EMBL" id="JBHSOE010000003">
    <property type="protein sequence ID" value="MFC5654547.1"/>
    <property type="molecule type" value="Genomic_DNA"/>
</dbReference>
<gene>
    <name evidence="1" type="ORF">ACFP3J_03435</name>
</gene>
<proteinExistence type="predicted"/>
<organism evidence="1 2">
    <name type="scientific">Streptomyces nogalater</name>
    <dbReference type="NCBI Taxonomy" id="38314"/>
    <lineage>
        <taxon>Bacteria</taxon>
        <taxon>Bacillati</taxon>
        <taxon>Actinomycetota</taxon>
        <taxon>Actinomycetes</taxon>
        <taxon>Kitasatosporales</taxon>
        <taxon>Streptomycetaceae</taxon>
        <taxon>Streptomyces</taxon>
    </lineage>
</organism>
<sequence>MGWIHVLSYDGPTLIARDIDAADERAAERVRDVLAAAGIRADAAPHAGPHGRGVLVTLYTDQDANRLLHAVVDRLPPPETLVLELTQVMQALDFSAPTATEPHYLGGYVVGIQLSLPDARTVWAALGGPPVELRAADGRELFVVADALAEFLGDELGGDEIKVDAYPARADFCADCTDHLLVLHPLSIEQTEKLTSALAQSLLHAHPSPKGGRHT</sequence>
<evidence type="ECO:0000313" key="2">
    <source>
        <dbReference type="Proteomes" id="UP001596065"/>
    </source>
</evidence>
<comment type="caution">
    <text evidence="1">The sequence shown here is derived from an EMBL/GenBank/DDBJ whole genome shotgun (WGS) entry which is preliminary data.</text>
</comment>
<accession>A0ABW0W8W8</accession>